<dbReference type="SUPFAM" id="SSF111369">
    <property type="entry name" value="HlyD-like secretion proteins"/>
    <property type="match status" value="2"/>
</dbReference>
<dbReference type="InterPro" id="IPR058636">
    <property type="entry name" value="Beta-barrel_YknX"/>
</dbReference>
<evidence type="ECO:0000259" key="5">
    <source>
        <dbReference type="Pfam" id="PF25990"/>
    </source>
</evidence>
<dbReference type="PANTHER" id="PTHR32347">
    <property type="entry name" value="EFFLUX SYSTEM COMPONENT YKNX-RELATED"/>
    <property type="match status" value="1"/>
</dbReference>
<dbReference type="InterPro" id="IPR059052">
    <property type="entry name" value="HH_YbhG-like"/>
</dbReference>
<evidence type="ECO:0000256" key="1">
    <source>
        <dbReference type="ARBA" id="ARBA00004196"/>
    </source>
</evidence>
<evidence type="ECO:0000256" key="3">
    <source>
        <dbReference type="SAM" id="Coils"/>
    </source>
</evidence>
<evidence type="ECO:0000256" key="2">
    <source>
        <dbReference type="ARBA" id="ARBA00023054"/>
    </source>
</evidence>
<name>A0A4R1GCN7_9GAMM</name>
<organism evidence="6 7">
    <name type="scientific">Marinobacterium mangrovicola</name>
    <dbReference type="NCBI Taxonomy" id="1476959"/>
    <lineage>
        <taxon>Bacteria</taxon>
        <taxon>Pseudomonadati</taxon>
        <taxon>Pseudomonadota</taxon>
        <taxon>Gammaproteobacteria</taxon>
        <taxon>Oceanospirillales</taxon>
        <taxon>Oceanospirillaceae</taxon>
        <taxon>Marinobacterium</taxon>
    </lineage>
</organism>
<dbReference type="GO" id="GO:0030313">
    <property type="term" value="C:cell envelope"/>
    <property type="evidence" value="ECO:0007669"/>
    <property type="project" value="UniProtKB-SubCell"/>
</dbReference>
<dbReference type="Pfam" id="PF25990">
    <property type="entry name" value="Beta-barrel_YknX"/>
    <property type="match status" value="1"/>
</dbReference>
<proteinExistence type="predicted"/>
<gene>
    <name evidence="6" type="ORF">CLV83_2737</name>
</gene>
<keyword evidence="7" id="KW-1185">Reference proteome</keyword>
<dbReference type="Gene3D" id="2.40.30.170">
    <property type="match status" value="1"/>
</dbReference>
<dbReference type="OrthoDB" id="9793801at2"/>
<accession>A0A4R1GCN7</accession>
<dbReference type="Proteomes" id="UP000294546">
    <property type="component" value="Unassembled WGS sequence"/>
</dbReference>
<dbReference type="EMBL" id="SMFU01000009">
    <property type="protein sequence ID" value="TCK05804.1"/>
    <property type="molecule type" value="Genomic_DNA"/>
</dbReference>
<dbReference type="Pfam" id="PF25881">
    <property type="entry name" value="HH_YBHG"/>
    <property type="match status" value="1"/>
</dbReference>
<evidence type="ECO:0000313" key="7">
    <source>
        <dbReference type="Proteomes" id="UP000294546"/>
    </source>
</evidence>
<comment type="caution">
    <text evidence="6">The sequence shown here is derived from an EMBL/GenBank/DDBJ whole genome shotgun (WGS) entry which is preliminary data.</text>
</comment>
<comment type="subcellular location">
    <subcellularLocation>
        <location evidence="1">Cell envelope</location>
    </subcellularLocation>
</comment>
<dbReference type="Gene3D" id="2.40.50.100">
    <property type="match status" value="1"/>
</dbReference>
<dbReference type="AlphaFoldDB" id="A0A4R1GCN7"/>
<feature type="coiled-coil region" evidence="3">
    <location>
        <begin position="108"/>
        <end position="142"/>
    </location>
</feature>
<protein>
    <submittedName>
        <fullName evidence="6">HlyD family secretion protein</fullName>
    </submittedName>
</protein>
<dbReference type="PANTHER" id="PTHR32347:SF29">
    <property type="entry name" value="UPF0194 MEMBRANE PROTEIN YBHG"/>
    <property type="match status" value="1"/>
</dbReference>
<reference evidence="6 7" key="1">
    <citation type="submission" date="2019-03" db="EMBL/GenBank/DDBJ databases">
        <title>Genomic Encyclopedia of Archaeal and Bacterial Type Strains, Phase II (KMG-II): from individual species to whole genera.</title>
        <authorList>
            <person name="Goeker M."/>
        </authorList>
    </citation>
    <scope>NUCLEOTIDE SEQUENCE [LARGE SCALE GENOMIC DNA]</scope>
    <source>
        <strain evidence="6 7">DSM 27697</strain>
    </source>
</reference>
<keyword evidence="2 3" id="KW-0175">Coiled coil</keyword>
<evidence type="ECO:0000313" key="6">
    <source>
        <dbReference type="EMBL" id="TCK05804.1"/>
    </source>
</evidence>
<dbReference type="RefSeq" id="WP_132293269.1">
    <property type="nucleotide sequence ID" value="NZ_SMFU01000009.1"/>
</dbReference>
<sequence length="340" mass="37082">MRKILLPILILLAAAGYFGWHYSQAERNVGELELYGNVDIRQVSLAFTQSERIDQVLAEEGDQVKEGQLLASLDTRTLALQVKRTEAAIAAQQQQVAKLHNGSRPEEIAQAAAQFSAAEAELELAQSQLNRLEDVKRRTDGRGVSAQDIDSAATRVRAAKAQLAVQAEALKLAQTGPRDEDIAAAEAQLETLNADLALLNHQLDQSRLIAPTDARVRARLLEPGDIASPQRPVFTLALNDPKWVRVYVSEPDMGHLKPGMQASIYTDSFPEQPVAGTVGYISSVAEFTPKNVQTESLRTALVYEVRVLVDDPDNRLRMGMPATVSIDLNASADTQNGQAQ</sequence>
<feature type="domain" description="YbhG-like alpha-helical hairpin" evidence="4">
    <location>
        <begin position="74"/>
        <end position="204"/>
    </location>
</feature>
<evidence type="ECO:0000259" key="4">
    <source>
        <dbReference type="Pfam" id="PF25881"/>
    </source>
</evidence>
<dbReference type="InterPro" id="IPR050465">
    <property type="entry name" value="UPF0194_transport"/>
</dbReference>
<dbReference type="Gene3D" id="1.10.287.470">
    <property type="entry name" value="Helix hairpin bin"/>
    <property type="match status" value="2"/>
</dbReference>
<feature type="domain" description="YknX-like beta-barrel" evidence="5">
    <location>
        <begin position="245"/>
        <end position="326"/>
    </location>
</feature>